<accession>A0ABS9SYE4</accession>
<proteinExistence type="predicted"/>
<dbReference type="Proteomes" id="UP001166784">
    <property type="component" value="Unassembled WGS sequence"/>
</dbReference>
<evidence type="ECO:0000313" key="1">
    <source>
        <dbReference type="EMBL" id="MCH6161287.1"/>
    </source>
</evidence>
<gene>
    <name evidence="1" type="ORF">MMA15_13025</name>
</gene>
<keyword evidence="2" id="KW-1185">Reference proteome</keyword>
<dbReference type="EMBL" id="JAKWJU010000002">
    <property type="protein sequence ID" value="MCH6161287.1"/>
    <property type="molecule type" value="Genomic_DNA"/>
</dbReference>
<comment type="caution">
    <text evidence="1">The sequence shown here is derived from an EMBL/GenBank/DDBJ whole genome shotgun (WGS) entry which is preliminary data.</text>
</comment>
<evidence type="ECO:0000313" key="2">
    <source>
        <dbReference type="Proteomes" id="UP001166784"/>
    </source>
</evidence>
<dbReference type="RefSeq" id="WP_241059633.1">
    <property type="nucleotide sequence ID" value="NZ_JAKWJU010000002.1"/>
</dbReference>
<protein>
    <submittedName>
        <fullName evidence="1">Uncharacterized protein</fullName>
    </submittedName>
</protein>
<sequence>MTDGDMRYGRCGACGGGEVYRGEYVAQAGLRKPGGGKFRAKQPVFDAYVCAACGNTQLHVQLDAKMASHIRHELEWIPPQKRLG</sequence>
<organism evidence="1 2">
    <name type="scientific">Streptomyces marispadix</name>
    <dbReference type="NCBI Taxonomy" id="2922868"/>
    <lineage>
        <taxon>Bacteria</taxon>
        <taxon>Bacillati</taxon>
        <taxon>Actinomycetota</taxon>
        <taxon>Actinomycetes</taxon>
        <taxon>Kitasatosporales</taxon>
        <taxon>Streptomycetaceae</taxon>
        <taxon>Streptomyces</taxon>
    </lineage>
</organism>
<name>A0ABS9SYE4_9ACTN</name>
<reference evidence="1" key="1">
    <citation type="submission" date="2022-03" db="EMBL/GenBank/DDBJ databases">
        <authorList>
            <person name="Santos J.D.N."/>
            <person name="Kallscheuer N."/>
            <person name="Jogler C."/>
            <person name="Lage O.M."/>
        </authorList>
    </citation>
    <scope>NUCLEOTIDE SEQUENCE</scope>
    <source>
        <strain evidence="1">M600PL45_2</strain>
    </source>
</reference>
<reference evidence="1" key="2">
    <citation type="journal article" date="2023" name="Int. J. Syst. Evol. Microbiol.">
        <title>Streptomyces marispadix sp. nov., isolated from marine beach sediment of the Northern Coast of Portugal.</title>
        <authorList>
            <person name="dos Santos J.D.N."/>
            <person name="Vitorino I.R."/>
            <person name="Kallscheuer N."/>
            <person name="Srivastava A."/>
            <person name="Krautwurst S."/>
            <person name="Marz M."/>
            <person name="Jogler C."/>
            <person name="Lobo Da Cunha A."/>
            <person name="Catita J."/>
            <person name="Goncalves H."/>
            <person name="Gonzalez I."/>
            <person name="Reyes F."/>
            <person name="Lage O.M."/>
        </authorList>
    </citation>
    <scope>NUCLEOTIDE SEQUENCE</scope>
    <source>
        <strain evidence="1">M600PL45_2</strain>
    </source>
</reference>